<gene>
    <name evidence="1" type="ORF">PGT21_012097</name>
</gene>
<dbReference type="Proteomes" id="UP000324748">
    <property type="component" value="Unassembled WGS sequence"/>
</dbReference>
<protein>
    <submittedName>
        <fullName evidence="1">Uncharacterized protein</fullName>
    </submittedName>
</protein>
<evidence type="ECO:0000313" key="2">
    <source>
        <dbReference type="Proteomes" id="UP000324748"/>
    </source>
</evidence>
<organism evidence="1 2">
    <name type="scientific">Puccinia graminis f. sp. tritici</name>
    <dbReference type="NCBI Taxonomy" id="56615"/>
    <lineage>
        <taxon>Eukaryota</taxon>
        <taxon>Fungi</taxon>
        <taxon>Dikarya</taxon>
        <taxon>Basidiomycota</taxon>
        <taxon>Pucciniomycotina</taxon>
        <taxon>Pucciniomycetes</taxon>
        <taxon>Pucciniales</taxon>
        <taxon>Pucciniaceae</taxon>
        <taxon>Puccinia</taxon>
    </lineage>
</organism>
<accession>A0A5B0LPI1</accession>
<sequence>MRLGQVPLDSLYQLQLIARIGAAAAALIFQTADTLLNQPANGSMHMVQHTVDVVDALPVSEIQASAKSPAPQDALVSDLVEAL</sequence>
<proteinExistence type="predicted"/>
<dbReference type="OrthoDB" id="10338536at2759"/>
<keyword evidence="2" id="KW-1185">Reference proteome</keyword>
<dbReference type="AlphaFoldDB" id="A0A5B0LPI1"/>
<name>A0A5B0LPI1_PUCGR</name>
<comment type="caution">
    <text evidence="1">The sequence shown here is derived from an EMBL/GenBank/DDBJ whole genome shotgun (WGS) entry which is preliminary data.</text>
</comment>
<reference evidence="1 2" key="1">
    <citation type="submission" date="2019-05" db="EMBL/GenBank/DDBJ databases">
        <title>Emergence of the Ug99 lineage of the wheat stem rust pathogen through somatic hybridization.</title>
        <authorList>
            <person name="Li F."/>
            <person name="Upadhyaya N.M."/>
            <person name="Sperschneider J."/>
            <person name="Matny O."/>
            <person name="Nguyen-Phuc H."/>
            <person name="Mago R."/>
            <person name="Raley C."/>
            <person name="Miller M.E."/>
            <person name="Silverstein K.A.T."/>
            <person name="Henningsen E."/>
            <person name="Hirsch C.D."/>
            <person name="Visser B."/>
            <person name="Pretorius Z.A."/>
            <person name="Steffenson B.J."/>
            <person name="Schwessinger B."/>
            <person name="Dodds P.N."/>
            <person name="Figueroa M."/>
        </authorList>
    </citation>
    <scope>NUCLEOTIDE SEQUENCE [LARGE SCALE GENOMIC DNA]</scope>
    <source>
        <strain evidence="1">21-0</strain>
    </source>
</reference>
<evidence type="ECO:0000313" key="1">
    <source>
        <dbReference type="EMBL" id="KAA1065833.1"/>
    </source>
</evidence>
<dbReference type="EMBL" id="VSWC01000196">
    <property type="protein sequence ID" value="KAA1065833.1"/>
    <property type="molecule type" value="Genomic_DNA"/>
</dbReference>